<dbReference type="InterPro" id="IPR043128">
    <property type="entry name" value="Rev_trsase/Diguanyl_cyclase"/>
</dbReference>
<keyword evidence="4" id="KW-1185">Reference proteome</keyword>
<dbReference type="NCBIfam" id="TIGR00254">
    <property type="entry name" value="GGDEF"/>
    <property type="match status" value="1"/>
</dbReference>
<sequence length="516" mass="55599">MAIQERFSLRTSLFILVLACVGPLAALSAVLLVRQDLQQREQVEASTELLARKVVADLDREMAGIEAALKVLSTSQSLQTGNLRAFHEEASRALRSGIVRNYVLTDAQGRQRVNTLVPFGQALPTGGTPEQLMDVFHQRTPVLTDLFIGPVTRKPTTAMGVPVVVDGEVRYSLNMGLPADTLNKMLERQPLPAEWLVAVLDRHGVIVARSRDAPRFVGTPAVAELVATVKAQREERLHILTREGVPVSTSVARSERWGWSVAVGAPEHLLRDQRTAMTATVAAGTLAAIGLGLTVAWRLARRVLATVQGLNAAARALHRGEPLQLPRVQLREAEAVAQAMQRAAVAMEQVKYLAQHDSLTGLANRMLFVELARHRLALARRQNQTLALLAIDLDGFKAVNDTDGHAAGDSVLKQAAARLEAACREADVAARLGGDEFMVLLGSTDAANAERTGQRLIDALAQPYAGTDQAVSASVGLALFPEHGEHLEALMARADEALYAAKAAGKHRLRRAPPAP</sequence>
<organism evidence="3 4">
    <name type="scientific">Inhella crocodyli</name>
    <dbReference type="NCBI Taxonomy" id="2499851"/>
    <lineage>
        <taxon>Bacteria</taxon>
        <taxon>Pseudomonadati</taxon>
        <taxon>Pseudomonadota</taxon>
        <taxon>Betaproteobacteria</taxon>
        <taxon>Burkholderiales</taxon>
        <taxon>Sphaerotilaceae</taxon>
        <taxon>Inhella</taxon>
    </lineage>
</organism>
<keyword evidence="1" id="KW-0472">Membrane</keyword>
<accession>A0A3S2WN52</accession>
<comment type="caution">
    <text evidence="3">The sequence shown here is derived from an EMBL/GenBank/DDBJ whole genome shotgun (WGS) entry which is preliminary data.</text>
</comment>
<dbReference type="Gene3D" id="3.30.70.270">
    <property type="match status" value="1"/>
</dbReference>
<dbReference type="GO" id="GO:0003824">
    <property type="term" value="F:catalytic activity"/>
    <property type="evidence" value="ECO:0007669"/>
    <property type="project" value="UniProtKB-ARBA"/>
</dbReference>
<dbReference type="PANTHER" id="PTHR46663:SF2">
    <property type="entry name" value="GGDEF DOMAIN-CONTAINING PROTEIN"/>
    <property type="match status" value="1"/>
</dbReference>
<dbReference type="FunFam" id="3.30.70.270:FF:000001">
    <property type="entry name" value="Diguanylate cyclase domain protein"/>
    <property type="match status" value="1"/>
</dbReference>
<dbReference type="CDD" id="cd18774">
    <property type="entry name" value="PDC2_HK_sensor"/>
    <property type="match status" value="1"/>
</dbReference>
<feature type="transmembrane region" description="Helical" evidence="1">
    <location>
        <begin position="12"/>
        <end position="33"/>
    </location>
</feature>
<dbReference type="PROSITE" id="PS50887">
    <property type="entry name" value="GGDEF"/>
    <property type="match status" value="1"/>
</dbReference>
<evidence type="ECO:0000313" key="4">
    <source>
        <dbReference type="Proteomes" id="UP000288587"/>
    </source>
</evidence>
<dbReference type="PANTHER" id="PTHR46663">
    <property type="entry name" value="DIGUANYLATE CYCLASE DGCT-RELATED"/>
    <property type="match status" value="1"/>
</dbReference>
<evidence type="ECO:0000313" key="3">
    <source>
        <dbReference type="EMBL" id="RVT83751.1"/>
    </source>
</evidence>
<dbReference type="Pfam" id="PF00990">
    <property type="entry name" value="GGDEF"/>
    <property type="match status" value="1"/>
</dbReference>
<reference evidence="3 4" key="1">
    <citation type="submission" date="2019-01" db="EMBL/GenBank/DDBJ databases">
        <authorList>
            <person name="Chen W.-M."/>
        </authorList>
    </citation>
    <scope>NUCLEOTIDE SEQUENCE [LARGE SCALE GENOMIC DNA]</scope>
    <source>
        <strain evidence="3 4">CCP-18</strain>
    </source>
</reference>
<dbReference type="Proteomes" id="UP000288587">
    <property type="component" value="Unassembled WGS sequence"/>
</dbReference>
<feature type="domain" description="GGDEF" evidence="2">
    <location>
        <begin position="384"/>
        <end position="514"/>
    </location>
</feature>
<dbReference type="SUPFAM" id="SSF55073">
    <property type="entry name" value="Nucleotide cyclase"/>
    <property type="match status" value="1"/>
</dbReference>
<protein>
    <submittedName>
        <fullName evidence="3">GGDEF domain-containing protein</fullName>
    </submittedName>
</protein>
<keyword evidence="1" id="KW-1133">Transmembrane helix</keyword>
<proteinExistence type="predicted"/>
<dbReference type="AlphaFoldDB" id="A0A3S2WN52"/>
<name>A0A3S2WN52_9BURK</name>
<dbReference type="InterPro" id="IPR029787">
    <property type="entry name" value="Nucleotide_cyclase"/>
</dbReference>
<dbReference type="CDD" id="cd01949">
    <property type="entry name" value="GGDEF"/>
    <property type="match status" value="1"/>
</dbReference>
<evidence type="ECO:0000259" key="2">
    <source>
        <dbReference type="PROSITE" id="PS50887"/>
    </source>
</evidence>
<dbReference type="InterPro" id="IPR000160">
    <property type="entry name" value="GGDEF_dom"/>
</dbReference>
<dbReference type="EMBL" id="SACM01000004">
    <property type="protein sequence ID" value="RVT83751.1"/>
    <property type="molecule type" value="Genomic_DNA"/>
</dbReference>
<evidence type="ECO:0000256" key="1">
    <source>
        <dbReference type="SAM" id="Phobius"/>
    </source>
</evidence>
<keyword evidence="1" id="KW-0812">Transmembrane</keyword>
<gene>
    <name evidence="3" type="ORF">EOD73_14375</name>
</gene>
<dbReference type="InterPro" id="IPR052163">
    <property type="entry name" value="DGC-Regulatory_Protein"/>
</dbReference>
<dbReference type="SMART" id="SM00267">
    <property type="entry name" value="GGDEF"/>
    <property type="match status" value="1"/>
</dbReference>